<evidence type="ECO:0000256" key="1">
    <source>
        <dbReference type="SAM" id="MobiDB-lite"/>
    </source>
</evidence>
<feature type="region of interest" description="Disordered" evidence="1">
    <location>
        <begin position="260"/>
        <end position="298"/>
    </location>
</feature>
<feature type="region of interest" description="Disordered" evidence="1">
    <location>
        <begin position="21"/>
        <end position="53"/>
    </location>
</feature>
<feature type="compositionally biased region" description="Low complexity" evidence="1">
    <location>
        <begin position="26"/>
        <end position="36"/>
    </location>
</feature>
<evidence type="ECO:0000313" key="3">
    <source>
        <dbReference type="Proteomes" id="UP001283361"/>
    </source>
</evidence>
<reference evidence="2" key="1">
    <citation type="journal article" date="2023" name="G3 (Bethesda)">
        <title>A reference genome for the long-term kleptoplast-retaining sea slug Elysia crispata morphotype clarki.</title>
        <authorList>
            <person name="Eastman K.E."/>
            <person name="Pendleton A.L."/>
            <person name="Shaikh M.A."/>
            <person name="Suttiyut T."/>
            <person name="Ogas R."/>
            <person name="Tomko P."/>
            <person name="Gavelis G."/>
            <person name="Widhalm J.R."/>
            <person name="Wisecaver J.H."/>
        </authorList>
    </citation>
    <scope>NUCLEOTIDE SEQUENCE</scope>
    <source>
        <strain evidence="2">ECLA1</strain>
    </source>
</reference>
<feature type="compositionally biased region" description="Basic and acidic residues" evidence="1">
    <location>
        <begin position="40"/>
        <end position="52"/>
    </location>
</feature>
<feature type="compositionally biased region" description="Polar residues" evidence="1">
    <location>
        <begin position="231"/>
        <end position="246"/>
    </location>
</feature>
<accession>A0AAE1A6F9</accession>
<feature type="compositionally biased region" description="Basic and acidic residues" evidence="1">
    <location>
        <begin position="282"/>
        <end position="298"/>
    </location>
</feature>
<feature type="region of interest" description="Disordered" evidence="1">
    <location>
        <begin position="227"/>
        <end position="246"/>
    </location>
</feature>
<proteinExistence type="predicted"/>
<dbReference type="Proteomes" id="UP001283361">
    <property type="component" value="Unassembled WGS sequence"/>
</dbReference>
<organism evidence="2 3">
    <name type="scientific">Elysia crispata</name>
    <name type="common">lettuce slug</name>
    <dbReference type="NCBI Taxonomy" id="231223"/>
    <lineage>
        <taxon>Eukaryota</taxon>
        <taxon>Metazoa</taxon>
        <taxon>Spiralia</taxon>
        <taxon>Lophotrochozoa</taxon>
        <taxon>Mollusca</taxon>
        <taxon>Gastropoda</taxon>
        <taxon>Heterobranchia</taxon>
        <taxon>Euthyneura</taxon>
        <taxon>Panpulmonata</taxon>
        <taxon>Sacoglossa</taxon>
        <taxon>Placobranchoidea</taxon>
        <taxon>Plakobranchidae</taxon>
        <taxon>Elysia</taxon>
    </lineage>
</organism>
<sequence>MSGSSNLFMTSRFYRSSEHLMTAGPQQQRQQTSSIHHQQHQHERRESCDSHARATPSTPIIIQGHQDLPASGHAFHDQTSGPRRAPLSTSAPRGNCFNPWAINFTGFGPDLNANMFPSSSLAFSSPSLAAQQCLQDLHRSMTRLGESSPFTPPASSFQSQPNINDILNDMFSAAAAAHQHQLHSNHFSFPSLGSMFPVNFPPPPDVTSLFNSRDDGVFGTSHIAMSRDSDVSTTPGVDTRNSSTPSITHRSVITIPIKHHPQCDRDGSQNVNQNYPNAFPVDIKDATQNRPQTKGDYDFLDCHHRRCQSPEVYSSTHRENDNQRPENGNHAGQERSTAAQNHNLRKRVDGIPPSPLSRPKSSNSNVFIVERRLSSTPTPAACTTPPLTLPIHGNSGSNSNSNSTSSSARESRQASMSISSSSPSDSPHTPLRLRRWPSDSGLVTRQQPHHQSRYQRHHQQQQQSYHQQQQQQSHGQPYHRPSSSLSASASNTMSSTASSSASSTLPSSHSSSDPEARTRTPPFPPETGGSTQDGSAADFANVSYWLARMQR</sequence>
<feature type="compositionally biased region" description="Basic residues" evidence="1">
    <location>
        <begin position="447"/>
        <end position="459"/>
    </location>
</feature>
<feature type="region of interest" description="Disordered" evidence="1">
    <location>
        <begin position="70"/>
        <end position="89"/>
    </location>
</feature>
<dbReference type="EMBL" id="JAWDGP010002587">
    <property type="protein sequence ID" value="KAK3781833.1"/>
    <property type="molecule type" value="Genomic_DNA"/>
</dbReference>
<keyword evidence="3" id="KW-1185">Reference proteome</keyword>
<name>A0AAE1A6F9_9GAST</name>
<protein>
    <submittedName>
        <fullName evidence="2">Uncharacterized protein</fullName>
    </submittedName>
</protein>
<evidence type="ECO:0000313" key="2">
    <source>
        <dbReference type="EMBL" id="KAK3781833.1"/>
    </source>
</evidence>
<gene>
    <name evidence="2" type="ORF">RRG08_016955</name>
</gene>
<comment type="caution">
    <text evidence="2">The sequence shown here is derived from an EMBL/GenBank/DDBJ whole genome shotgun (WGS) entry which is preliminary data.</text>
</comment>
<feature type="compositionally biased region" description="Polar residues" evidence="1">
    <location>
        <begin position="77"/>
        <end position="89"/>
    </location>
</feature>
<dbReference type="AlphaFoldDB" id="A0AAE1A6F9"/>
<feature type="compositionally biased region" description="Low complexity" evidence="1">
    <location>
        <begin position="460"/>
        <end position="511"/>
    </location>
</feature>
<feature type="region of interest" description="Disordered" evidence="1">
    <location>
        <begin position="311"/>
        <end position="538"/>
    </location>
</feature>
<feature type="compositionally biased region" description="Low complexity" evidence="1">
    <location>
        <begin position="376"/>
        <end position="426"/>
    </location>
</feature>